<protein>
    <recommendedName>
        <fullName evidence="1">N-acetyltransferase domain-containing protein</fullName>
    </recommendedName>
</protein>
<sequence length="379" mass="42113">MGEIRFVDREHIEEAAVLADSIFRKEGQPSMAEEFPAIFSGHYECSVGYYAEGKLVSFIGVVPSLIQVGSATLPLFSIGSVCTHPDHQGKGYAGALLQRVFEHIEASGGSLLYVSGDRSLYIRNGCAHFGSFRSYAFTPEVMQSLTCEDARITIREAAESDRFRLQAWSDSNEVRYQRSLYETSVLVRASALASLSLLEQKVYIVESERQPVAYFILGVPSELGSKENPFVIEYGGTVNAMVQGLAIAFHRHKLSTLRMHVSWHETDLFEVLREVPSTESQNEGTIKIVNPARLWEQLTPYLLAKDDAAARQVHIRNVDGQAGAADVLMNGKLLRLDSQALISLLFNAEPKLSEEILEHSEYRALFPIPLPYAGGLHFI</sequence>
<dbReference type="PROSITE" id="PS51186">
    <property type="entry name" value="GNAT"/>
    <property type="match status" value="1"/>
</dbReference>
<keyword evidence="3" id="KW-1185">Reference proteome</keyword>
<dbReference type="AlphaFoldDB" id="A0A1T2X337"/>
<reference evidence="2 3" key="1">
    <citation type="submission" date="2017-01" db="EMBL/GenBank/DDBJ databases">
        <title>Genome analysis of Paenibacillus selenitrireducens ES3-24.</title>
        <authorList>
            <person name="Xu D."/>
            <person name="Yao R."/>
            <person name="Zheng S."/>
        </authorList>
    </citation>
    <scope>NUCLEOTIDE SEQUENCE [LARGE SCALE GENOMIC DNA]</scope>
    <source>
        <strain evidence="2 3">ES3-24</strain>
    </source>
</reference>
<dbReference type="STRING" id="1324314.BVG16_24405"/>
<dbReference type="GO" id="GO:0016747">
    <property type="term" value="F:acyltransferase activity, transferring groups other than amino-acyl groups"/>
    <property type="evidence" value="ECO:0007669"/>
    <property type="project" value="InterPro"/>
</dbReference>
<evidence type="ECO:0000259" key="1">
    <source>
        <dbReference type="PROSITE" id="PS51186"/>
    </source>
</evidence>
<dbReference type="Gene3D" id="3.40.630.30">
    <property type="match status" value="1"/>
</dbReference>
<evidence type="ECO:0000313" key="2">
    <source>
        <dbReference type="EMBL" id="OPA74272.1"/>
    </source>
</evidence>
<dbReference type="CDD" id="cd04301">
    <property type="entry name" value="NAT_SF"/>
    <property type="match status" value="1"/>
</dbReference>
<dbReference type="InterPro" id="IPR000182">
    <property type="entry name" value="GNAT_dom"/>
</dbReference>
<proteinExistence type="predicted"/>
<dbReference type="Proteomes" id="UP000190188">
    <property type="component" value="Unassembled WGS sequence"/>
</dbReference>
<feature type="domain" description="N-acetyltransferase" evidence="1">
    <location>
        <begin position="2"/>
        <end position="148"/>
    </location>
</feature>
<dbReference type="Pfam" id="PF13527">
    <property type="entry name" value="Acetyltransf_9"/>
    <property type="match status" value="1"/>
</dbReference>
<dbReference type="SUPFAM" id="SSF55729">
    <property type="entry name" value="Acyl-CoA N-acyltransferases (Nat)"/>
    <property type="match status" value="1"/>
</dbReference>
<dbReference type="OrthoDB" id="5291446at2"/>
<dbReference type="RefSeq" id="WP_078501818.1">
    <property type="nucleotide sequence ID" value="NZ_MSZX01000011.1"/>
</dbReference>
<dbReference type="InterPro" id="IPR016181">
    <property type="entry name" value="Acyl_CoA_acyltransferase"/>
</dbReference>
<gene>
    <name evidence="2" type="ORF">BVG16_24405</name>
</gene>
<name>A0A1T2X337_9BACL</name>
<evidence type="ECO:0000313" key="3">
    <source>
        <dbReference type="Proteomes" id="UP000190188"/>
    </source>
</evidence>
<comment type="caution">
    <text evidence="2">The sequence shown here is derived from an EMBL/GenBank/DDBJ whole genome shotgun (WGS) entry which is preliminary data.</text>
</comment>
<dbReference type="EMBL" id="MSZX01000011">
    <property type="protein sequence ID" value="OPA74272.1"/>
    <property type="molecule type" value="Genomic_DNA"/>
</dbReference>
<organism evidence="2 3">
    <name type="scientific">Paenibacillus selenitireducens</name>
    <dbReference type="NCBI Taxonomy" id="1324314"/>
    <lineage>
        <taxon>Bacteria</taxon>
        <taxon>Bacillati</taxon>
        <taxon>Bacillota</taxon>
        <taxon>Bacilli</taxon>
        <taxon>Bacillales</taxon>
        <taxon>Paenibacillaceae</taxon>
        <taxon>Paenibacillus</taxon>
    </lineage>
</organism>
<accession>A0A1T2X337</accession>